<sequence>IFGFLVASSSLSFNQPQASERNLLTIIDFLFPFFHNSILPS</sequence>
<feature type="non-terminal residue" evidence="1">
    <location>
        <position position="41"/>
    </location>
</feature>
<protein>
    <submittedName>
        <fullName evidence="1">1646_t:CDS:1</fullName>
    </submittedName>
</protein>
<evidence type="ECO:0000313" key="1">
    <source>
        <dbReference type="EMBL" id="CAG8749971.1"/>
    </source>
</evidence>
<dbReference type="EMBL" id="CAJVPQ010018030">
    <property type="protein sequence ID" value="CAG8749971.1"/>
    <property type="molecule type" value="Genomic_DNA"/>
</dbReference>
<gene>
    <name evidence="1" type="ORF">FCALED_LOCUS16243</name>
</gene>
<proteinExistence type="predicted"/>
<name>A0A9N9IVD9_9GLOM</name>
<comment type="caution">
    <text evidence="1">The sequence shown here is derived from an EMBL/GenBank/DDBJ whole genome shotgun (WGS) entry which is preliminary data.</text>
</comment>
<accession>A0A9N9IVD9</accession>
<dbReference type="AlphaFoldDB" id="A0A9N9IVD9"/>
<keyword evidence="2" id="KW-1185">Reference proteome</keyword>
<feature type="non-terminal residue" evidence="1">
    <location>
        <position position="1"/>
    </location>
</feature>
<dbReference type="Proteomes" id="UP000789570">
    <property type="component" value="Unassembled WGS sequence"/>
</dbReference>
<reference evidence="1" key="1">
    <citation type="submission" date="2021-06" db="EMBL/GenBank/DDBJ databases">
        <authorList>
            <person name="Kallberg Y."/>
            <person name="Tangrot J."/>
            <person name="Rosling A."/>
        </authorList>
    </citation>
    <scope>NUCLEOTIDE SEQUENCE</scope>
    <source>
        <strain evidence="1">UK204</strain>
    </source>
</reference>
<organism evidence="1 2">
    <name type="scientific">Funneliformis caledonium</name>
    <dbReference type="NCBI Taxonomy" id="1117310"/>
    <lineage>
        <taxon>Eukaryota</taxon>
        <taxon>Fungi</taxon>
        <taxon>Fungi incertae sedis</taxon>
        <taxon>Mucoromycota</taxon>
        <taxon>Glomeromycotina</taxon>
        <taxon>Glomeromycetes</taxon>
        <taxon>Glomerales</taxon>
        <taxon>Glomeraceae</taxon>
        <taxon>Funneliformis</taxon>
    </lineage>
</organism>
<evidence type="ECO:0000313" key="2">
    <source>
        <dbReference type="Proteomes" id="UP000789570"/>
    </source>
</evidence>